<evidence type="ECO:0000313" key="4">
    <source>
        <dbReference type="Proteomes" id="UP001230188"/>
    </source>
</evidence>
<dbReference type="InterPro" id="IPR027417">
    <property type="entry name" value="P-loop_NTPase"/>
</dbReference>
<dbReference type="Pfam" id="PF08433">
    <property type="entry name" value="KTI12"/>
    <property type="match status" value="1"/>
</dbReference>
<dbReference type="GO" id="GO:0000049">
    <property type="term" value="F:tRNA binding"/>
    <property type="evidence" value="ECO:0007669"/>
    <property type="project" value="TreeGrafter"/>
</dbReference>
<proteinExistence type="predicted"/>
<dbReference type="Gene3D" id="3.40.50.300">
    <property type="entry name" value="P-loop containing nucleotide triphosphate hydrolases"/>
    <property type="match status" value="1"/>
</dbReference>
<dbReference type="Proteomes" id="UP001230188">
    <property type="component" value="Unassembled WGS sequence"/>
</dbReference>
<dbReference type="GO" id="GO:0005524">
    <property type="term" value="F:ATP binding"/>
    <property type="evidence" value="ECO:0007669"/>
    <property type="project" value="UniProtKB-KW"/>
</dbReference>
<keyword evidence="4" id="KW-1185">Reference proteome</keyword>
<dbReference type="SUPFAM" id="SSF52540">
    <property type="entry name" value="P-loop containing nucleoside triphosphate hydrolases"/>
    <property type="match status" value="1"/>
</dbReference>
<keyword evidence="1" id="KW-0547">Nucleotide-binding</keyword>
<evidence type="ECO:0000256" key="2">
    <source>
        <dbReference type="ARBA" id="ARBA00022840"/>
    </source>
</evidence>
<protein>
    <submittedName>
        <fullName evidence="3">Uncharacterized protein</fullName>
    </submittedName>
</protein>
<organism evidence="3 4">
    <name type="scientific">Chrysophaeum taylorii</name>
    <dbReference type="NCBI Taxonomy" id="2483200"/>
    <lineage>
        <taxon>Eukaryota</taxon>
        <taxon>Sar</taxon>
        <taxon>Stramenopiles</taxon>
        <taxon>Ochrophyta</taxon>
        <taxon>Pelagophyceae</taxon>
        <taxon>Pelagomonadales</taxon>
        <taxon>Pelagomonadaceae</taxon>
        <taxon>Chrysophaeum</taxon>
    </lineage>
</organism>
<dbReference type="AlphaFoldDB" id="A0AAD7XNC8"/>
<dbReference type="GO" id="GO:0016301">
    <property type="term" value="F:kinase activity"/>
    <property type="evidence" value="ECO:0007669"/>
    <property type="project" value="TreeGrafter"/>
</dbReference>
<dbReference type="InterPro" id="IPR052648">
    <property type="entry name" value="Ser-tRNA(Sec)_kinase"/>
</dbReference>
<name>A0AAD7XNC8_9STRA</name>
<reference evidence="3" key="1">
    <citation type="submission" date="2023-01" db="EMBL/GenBank/DDBJ databases">
        <title>Metagenome sequencing of chrysophaentin producing Chrysophaeum taylorii.</title>
        <authorList>
            <person name="Davison J."/>
            <person name="Bewley C."/>
        </authorList>
    </citation>
    <scope>NUCLEOTIDE SEQUENCE</scope>
    <source>
        <strain evidence="3">NIES-1699</strain>
    </source>
</reference>
<evidence type="ECO:0000256" key="1">
    <source>
        <dbReference type="ARBA" id="ARBA00022741"/>
    </source>
</evidence>
<dbReference type="InterPro" id="IPR013641">
    <property type="entry name" value="KTI12/PSTK"/>
</dbReference>
<sequence length="306" mass="32746">MDIKPHKQRTKGVLCVLMGLPAAGKSTASSALASTAQEGVDIECVRFDDDLEEAMIVDTFDVGAWRASRRASLARVRAALERPSEAAALRVVVADDNAQYRSMRHVLFRAACDAAYAFATVFVDVDIEEAVRRNAKRDEGRVPEPTIRRMAAQLELPDGAKHAWERHSVTLGTDGDVDVVWPMLRAAFEAGLPPGFLTAEELRAEEARRDEARAVTVKSGAHAVDLALRRLVAGVAKSEPVLALQKPHRAAVSAALAQARKAALKCVDVDGAIATFSEAFRQGLAATQVPADALAALSAETCTGLE</sequence>
<gene>
    <name evidence="3" type="ORF">CTAYLR_005294</name>
</gene>
<keyword evidence="2" id="KW-0067">ATP-binding</keyword>
<dbReference type="PANTHER" id="PTHR20873">
    <property type="entry name" value="L-SERYL-TRNA(SEC) KINASE"/>
    <property type="match status" value="1"/>
</dbReference>
<comment type="caution">
    <text evidence="3">The sequence shown here is derived from an EMBL/GenBank/DDBJ whole genome shotgun (WGS) entry which is preliminary data.</text>
</comment>
<evidence type="ECO:0000313" key="3">
    <source>
        <dbReference type="EMBL" id="KAJ8608926.1"/>
    </source>
</evidence>
<accession>A0AAD7XNC8</accession>
<dbReference type="PANTHER" id="PTHR20873:SF0">
    <property type="entry name" value="L-SERYL-TRNA(SEC) KINASE"/>
    <property type="match status" value="1"/>
</dbReference>
<dbReference type="EMBL" id="JAQMWT010000157">
    <property type="protein sequence ID" value="KAJ8608926.1"/>
    <property type="molecule type" value="Genomic_DNA"/>
</dbReference>